<dbReference type="PROSITE" id="PS50212">
    <property type="entry name" value="RASGEF_NTER"/>
    <property type="match status" value="1"/>
</dbReference>
<dbReference type="InterPro" id="IPR008937">
    <property type="entry name" value="Ras-like_GEF"/>
</dbReference>
<organism evidence="7 8">
    <name type="scientific">Ciona intestinalis</name>
    <name type="common">Transparent sea squirt</name>
    <name type="synonym">Ascidia intestinalis</name>
    <dbReference type="NCBI Taxonomy" id="7719"/>
    <lineage>
        <taxon>Eukaryota</taxon>
        <taxon>Metazoa</taxon>
        <taxon>Chordata</taxon>
        <taxon>Tunicata</taxon>
        <taxon>Ascidiacea</taxon>
        <taxon>Phlebobranchia</taxon>
        <taxon>Cionidae</taxon>
        <taxon>Ciona</taxon>
    </lineage>
</organism>
<evidence type="ECO:0000313" key="8">
    <source>
        <dbReference type="Proteomes" id="UP000008144"/>
    </source>
</evidence>
<dbReference type="InterPro" id="IPR001895">
    <property type="entry name" value="RASGEF_cat_dom"/>
</dbReference>
<dbReference type="Gene3D" id="2.60.120.10">
    <property type="entry name" value="Jelly Rolls"/>
    <property type="match status" value="1"/>
</dbReference>
<dbReference type="Pfam" id="PF00618">
    <property type="entry name" value="RasGEF_N"/>
    <property type="match status" value="1"/>
</dbReference>
<dbReference type="InterPro" id="IPR019804">
    <property type="entry name" value="Ras_G-nucl-exch_fac_CS"/>
</dbReference>
<accession>F6PYE4</accession>
<dbReference type="Ensembl" id="ENSCINT00000001063.3">
    <property type="protein sequence ID" value="ENSCINP00000001063.3"/>
    <property type="gene ID" value="ENSCING00000000577.3"/>
</dbReference>
<dbReference type="PANTHER" id="PTHR23113:SF327">
    <property type="entry name" value="EXCHANGE PROTEIN DIRECTLY ACTIVATED BY CAMP, ISOFORM E"/>
    <property type="match status" value="1"/>
</dbReference>
<dbReference type="Pfam" id="PF00617">
    <property type="entry name" value="RasGEF"/>
    <property type="match status" value="1"/>
</dbReference>
<dbReference type="GO" id="GO:0005886">
    <property type="term" value="C:plasma membrane"/>
    <property type="evidence" value="ECO:0000318"/>
    <property type="project" value="GO_Central"/>
</dbReference>
<dbReference type="GO" id="GO:0005085">
    <property type="term" value="F:guanyl-nucleotide exchange factor activity"/>
    <property type="evidence" value="ECO:0000318"/>
    <property type="project" value="GO_Central"/>
</dbReference>
<dbReference type="InterPro" id="IPR036390">
    <property type="entry name" value="WH_DNA-bd_sf"/>
</dbReference>
<dbReference type="Gene3D" id="1.10.840.10">
    <property type="entry name" value="Ras guanine-nucleotide exchange factors catalytic domain"/>
    <property type="match status" value="1"/>
</dbReference>
<reference evidence="8" key="1">
    <citation type="journal article" date="2002" name="Science">
        <title>The draft genome of Ciona intestinalis: insights into chordate and vertebrate origins.</title>
        <authorList>
            <person name="Dehal P."/>
            <person name="Satou Y."/>
            <person name="Campbell R.K."/>
            <person name="Chapman J."/>
            <person name="Degnan B."/>
            <person name="De Tomaso A."/>
            <person name="Davidson B."/>
            <person name="Di Gregorio A."/>
            <person name="Gelpke M."/>
            <person name="Goodstein D.M."/>
            <person name="Harafuji N."/>
            <person name="Hastings K.E."/>
            <person name="Ho I."/>
            <person name="Hotta K."/>
            <person name="Huang W."/>
            <person name="Kawashima T."/>
            <person name="Lemaire P."/>
            <person name="Martinez D."/>
            <person name="Meinertzhagen I.A."/>
            <person name="Necula S."/>
            <person name="Nonaka M."/>
            <person name="Putnam N."/>
            <person name="Rash S."/>
            <person name="Saiga H."/>
            <person name="Satake M."/>
            <person name="Terry A."/>
            <person name="Yamada L."/>
            <person name="Wang H.G."/>
            <person name="Awazu S."/>
            <person name="Azumi K."/>
            <person name="Boore J."/>
            <person name="Branno M."/>
            <person name="Chin-Bow S."/>
            <person name="DeSantis R."/>
            <person name="Doyle S."/>
            <person name="Francino P."/>
            <person name="Keys D.N."/>
            <person name="Haga S."/>
            <person name="Hayashi H."/>
            <person name="Hino K."/>
            <person name="Imai K.S."/>
            <person name="Inaba K."/>
            <person name="Kano S."/>
            <person name="Kobayashi K."/>
            <person name="Kobayashi M."/>
            <person name="Lee B.I."/>
            <person name="Makabe K.W."/>
            <person name="Manohar C."/>
            <person name="Matassi G."/>
            <person name="Medina M."/>
            <person name="Mochizuki Y."/>
            <person name="Mount S."/>
            <person name="Morishita T."/>
            <person name="Miura S."/>
            <person name="Nakayama A."/>
            <person name="Nishizaka S."/>
            <person name="Nomoto H."/>
            <person name="Ohta F."/>
            <person name="Oishi K."/>
            <person name="Rigoutsos I."/>
            <person name="Sano M."/>
            <person name="Sasaki A."/>
            <person name="Sasakura Y."/>
            <person name="Shoguchi E."/>
            <person name="Shin-i T."/>
            <person name="Spagnuolo A."/>
            <person name="Stainier D."/>
            <person name="Suzuki M.M."/>
            <person name="Tassy O."/>
            <person name="Takatori N."/>
            <person name="Tokuoka M."/>
            <person name="Yagi K."/>
            <person name="Yoshizaki F."/>
            <person name="Wada S."/>
            <person name="Zhang C."/>
            <person name="Hyatt P.D."/>
            <person name="Larimer F."/>
            <person name="Detter C."/>
            <person name="Doggett N."/>
            <person name="Glavina T."/>
            <person name="Hawkins T."/>
            <person name="Richardson P."/>
            <person name="Lucas S."/>
            <person name="Kohara Y."/>
            <person name="Levine M."/>
            <person name="Satoh N."/>
            <person name="Rokhsar D.S."/>
        </authorList>
    </citation>
    <scope>NUCLEOTIDE SEQUENCE [LARGE SCALE GENOMIC DNA]</scope>
</reference>
<dbReference type="SMART" id="SM00147">
    <property type="entry name" value="RasGEF"/>
    <property type="match status" value="1"/>
</dbReference>
<dbReference type="SUPFAM" id="SSF48366">
    <property type="entry name" value="Ras GEF"/>
    <property type="match status" value="1"/>
</dbReference>
<reference evidence="7" key="3">
    <citation type="submission" date="2025-09" db="UniProtKB">
        <authorList>
            <consortium name="Ensembl"/>
        </authorList>
    </citation>
    <scope>IDENTIFICATION</scope>
</reference>
<evidence type="ECO:0000259" key="3">
    <source>
        <dbReference type="PROSITE" id="PS50009"/>
    </source>
</evidence>
<dbReference type="GO" id="GO:0007265">
    <property type="term" value="P:Ras protein signal transduction"/>
    <property type="evidence" value="ECO:0000318"/>
    <property type="project" value="GO_Central"/>
</dbReference>
<feature type="domain" description="Cyclic nucleotide-binding" evidence="4">
    <location>
        <begin position="162"/>
        <end position="262"/>
    </location>
</feature>
<evidence type="ECO:0000256" key="1">
    <source>
        <dbReference type="ARBA" id="ARBA00022658"/>
    </source>
</evidence>
<dbReference type="CDD" id="cd06224">
    <property type="entry name" value="REM"/>
    <property type="match status" value="1"/>
</dbReference>
<dbReference type="FunCoup" id="F6PYE4">
    <property type="interactions" value="8"/>
</dbReference>
<dbReference type="Gene3D" id="1.20.870.10">
    <property type="entry name" value="Son of sevenless (SoS) protein Chain: S domain 1"/>
    <property type="match status" value="1"/>
</dbReference>
<dbReference type="PROSITE" id="PS50009">
    <property type="entry name" value="RASGEF_CAT"/>
    <property type="match status" value="1"/>
</dbReference>
<name>F6PYE4_CIOIN</name>
<evidence type="ECO:0000256" key="2">
    <source>
        <dbReference type="PROSITE-ProRule" id="PRU00168"/>
    </source>
</evidence>
<sequence>MYSYLIQTKPDIITEHQSDEEISGLADDDVVTYRNCCFGHELVAWLCGYIKTTNLALISELSRFHVNGLWQVLLEEGLVYHVRHEQYFEDTRYLYQFHNEVTEYAQTAEELEVTEDKMGWVLAYLNQSSPDTMLRTALRKLPEHRTSEELELIYDEILHMKALTQLSDQVKQQLAAVLQFEFYHKSGETIFHQGDEGRSWYIISKGSVDVVIQGKGVVCTLHEGDDFGSLAIVNDAPRAATIVTTKPNCQFLRVDKYDFNKIHEEVESKTVRLKEHGKDVLILQKSLKTKEGGTSAYVGSRGQKRYNISAGTAEKIVNHILESLQPWVKPRHEENLEDFLLTFRFFTTTQKLCDLLLQRYNSEVVNGAECSRSLKKRVVYLVVRWSYISTHLFIQDLVVQNFLQVLRENIAEDIQKNLAYLELQIRFSCDQCNSCQYFNSDEVGNVLTVGETIQRYPSPSSHDEQCAIHDNDEVLLKIYDLQSSYTTVKVPICLTCEETVNAACEKINRSPNKMLLFEVQENNDIHAIPKHQMSVATSTKLNSRLYMCIPDERDELASIQLPPPTIQPTTCMETVSSLEIAYHVTQHDWQLMNNIHLPKLLSFIPINNRLFSSLKMYGNMFGFMAVMIGIGNQAISRLHGTWDKLPTKYRKLVDEFETILDPSRKHRNYRVFVSSTNSARIPYFPLLMKDLTFQHEGNDTFNKNGLVNFEKMHMLSNSIRLVVHGCSRSLDIIQPACSVLSSKTNKVIISPLNNQFFESTKTAEESRNYTREVSVITNQILLNEMSNKLEP</sequence>
<dbReference type="InterPro" id="IPR018490">
    <property type="entry name" value="cNMP-bd_dom_sf"/>
</dbReference>
<evidence type="ECO:0000259" key="4">
    <source>
        <dbReference type="PROSITE" id="PS50042"/>
    </source>
</evidence>
<evidence type="ECO:0000259" key="5">
    <source>
        <dbReference type="PROSITE" id="PS50186"/>
    </source>
</evidence>
<dbReference type="SUPFAM" id="SSF54236">
    <property type="entry name" value="Ubiquitin-like"/>
    <property type="match status" value="1"/>
</dbReference>
<dbReference type="Pfam" id="PF00027">
    <property type="entry name" value="cNMP_binding"/>
    <property type="match status" value="1"/>
</dbReference>
<reference evidence="7" key="2">
    <citation type="submission" date="2025-08" db="UniProtKB">
        <authorList>
            <consortium name="Ensembl"/>
        </authorList>
    </citation>
    <scope>IDENTIFICATION</scope>
</reference>
<dbReference type="InterPro" id="IPR023578">
    <property type="entry name" value="Ras_GEF_dom_sf"/>
</dbReference>
<dbReference type="InParanoid" id="F6PYE4"/>
<gene>
    <name evidence="7" type="primary">LOC100186896</name>
</gene>
<dbReference type="Pfam" id="PF00610">
    <property type="entry name" value="DEP"/>
    <property type="match status" value="1"/>
</dbReference>
<dbReference type="PANTHER" id="PTHR23113">
    <property type="entry name" value="GUANINE NUCLEOTIDE EXCHANGE FACTOR"/>
    <property type="match status" value="1"/>
</dbReference>
<proteinExistence type="predicted"/>
<dbReference type="GeneTree" id="ENSGT00940000172840"/>
<feature type="domain" description="Ras-GEF" evidence="3">
    <location>
        <begin position="530"/>
        <end position="759"/>
    </location>
</feature>
<dbReference type="InterPro" id="IPR036388">
    <property type="entry name" value="WH-like_DNA-bd_sf"/>
</dbReference>
<dbReference type="SMART" id="SM00100">
    <property type="entry name" value="cNMP"/>
    <property type="match status" value="1"/>
</dbReference>
<dbReference type="Gene3D" id="1.10.8.1240">
    <property type="match status" value="1"/>
</dbReference>
<dbReference type="PRINTS" id="PR00103">
    <property type="entry name" value="CAMPKINASE"/>
</dbReference>
<dbReference type="SUPFAM" id="SSF46785">
    <property type="entry name" value="Winged helix' DNA-binding domain"/>
    <property type="match status" value="1"/>
</dbReference>
<evidence type="ECO:0000259" key="6">
    <source>
        <dbReference type="PROSITE" id="PS50212"/>
    </source>
</evidence>
<feature type="domain" description="N-terminal Ras-GEF" evidence="6">
    <location>
        <begin position="304"/>
        <end position="430"/>
    </location>
</feature>
<dbReference type="Gene3D" id="3.10.20.90">
    <property type="entry name" value="Phosphatidylinositol 3-kinase Catalytic Subunit, Chain A, domain 1"/>
    <property type="match status" value="1"/>
</dbReference>
<dbReference type="STRING" id="7719.ENSCINP00000001063"/>
<dbReference type="InterPro" id="IPR036964">
    <property type="entry name" value="RASGEF_cat_dom_sf"/>
</dbReference>
<keyword evidence="8" id="KW-1185">Reference proteome</keyword>
<dbReference type="SUPFAM" id="SSF51206">
    <property type="entry name" value="cAMP-binding domain-like"/>
    <property type="match status" value="1"/>
</dbReference>
<dbReference type="Gene3D" id="1.10.10.10">
    <property type="entry name" value="Winged helix-like DNA-binding domain superfamily/Winged helix DNA-binding domain"/>
    <property type="match status" value="1"/>
</dbReference>
<dbReference type="InterPro" id="IPR000591">
    <property type="entry name" value="DEP_dom"/>
</dbReference>
<dbReference type="AlphaFoldDB" id="F6PYE4"/>
<dbReference type="HOGENOM" id="CLU_006829_1_0_1"/>
<dbReference type="InterPro" id="IPR000651">
    <property type="entry name" value="Ras-like_Gua-exchang_fac_N"/>
</dbReference>
<dbReference type="InterPro" id="IPR029071">
    <property type="entry name" value="Ubiquitin-like_domsf"/>
</dbReference>
<dbReference type="PROSITE" id="PS50042">
    <property type="entry name" value="CNMP_BINDING_3"/>
    <property type="match status" value="1"/>
</dbReference>
<dbReference type="Proteomes" id="UP000008144">
    <property type="component" value="Unassembled WGS sequence"/>
</dbReference>
<dbReference type="SMART" id="SM00229">
    <property type="entry name" value="RasGEFN"/>
    <property type="match status" value="1"/>
</dbReference>
<evidence type="ECO:0000313" key="7">
    <source>
        <dbReference type="Ensembl" id="ENSCINP00000001063.3"/>
    </source>
</evidence>
<protein>
    <submittedName>
        <fullName evidence="7">Uncharacterized LOC100186896</fullName>
    </submittedName>
</protein>
<dbReference type="InterPro" id="IPR014710">
    <property type="entry name" value="RmlC-like_jellyroll"/>
</dbReference>
<dbReference type="CDD" id="cd00038">
    <property type="entry name" value="CAP_ED"/>
    <property type="match status" value="1"/>
</dbReference>
<dbReference type="OMA" id="CVRLCCV"/>
<keyword evidence="1 2" id="KW-0344">Guanine-nucleotide releasing factor</keyword>
<dbReference type="PROSITE" id="PS00720">
    <property type="entry name" value="RASGEF"/>
    <property type="match status" value="1"/>
</dbReference>
<dbReference type="SMART" id="SM00049">
    <property type="entry name" value="DEP"/>
    <property type="match status" value="1"/>
</dbReference>
<dbReference type="PROSITE" id="PS50186">
    <property type="entry name" value="DEP"/>
    <property type="match status" value="1"/>
</dbReference>
<feature type="domain" description="DEP" evidence="5">
    <location>
        <begin position="31"/>
        <end position="99"/>
    </location>
</feature>
<dbReference type="InterPro" id="IPR000595">
    <property type="entry name" value="cNMP-bd_dom"/>
</dbReference>